<dbReference type="Proteomes" id="UP001223646">
    <property type="component" value="Unassembled WGS sequence"/>
</dbReference>
<evidence type="ECO:0000256" key="1">
    <source>
        <dbReference type="SAM" id="SignalP"/>
    </source>
</evidence>
<organism evidence="2 3">
    <name type="scientific">Corynebacterium amycolatum</name>
    <dbReference type="NCBI Taxonomy" id="43765"/>
    <lineage>
        <taxon>Bacteria</taxon>
        <taxon>Bacillati</taxon>
        <taxon>Actinomycetota</taxon>
        <taxon>Actinomycetes</taxon>
        <taxon>Mycobacteriales</taxon>
        <taxon>Corynebacteriaceae</taxon>
        <taxon>Corynebacterium</taxon>
    </lineage>
</organism>
<gene>
    <name evidence="2" type="ORF">QP460_007705</name>
</gene>
<dbReference type="RefSeq" id="WP_284826024.1">
    <property type="nucleotide sequence ID" value="NZ_JASOOY020000027.1"/>
</dbReference>
<keyword evidence="1" id="KW-0732">Signal</keyword>
<evidence type="ECO:0008006" key="4">
    <source>
        <dbReference type="Google" id="ProtNLM"/>
    </source>
</evidence>
<proteinExistence type="predicted"/>
<dbReference type="EMBL" id="JASOOY020000027">
    <property type="protein sequence ID" value="MEO3717470.1"/>
    <property type="molecule type" value="Genomic_DNA"/>
</dbReference>
<evidence type="ECO:0000313" key="2">
    <source>
        <dbReference type="EMBL" id="MEO3717470.1"/>
    </source>
</evidence>
<feature type="signal peptide" evidence="1">
    <location>
        <begin position="1"/>
        <end position="30"/>
    </location>
</feature>
<feature type="chain" id="PRO_5043645502" description="Secreted protein" evidence="1">
    <location>
        <begin position="31"/>
        <end position="66"/>
    </location>
</feature>
<comment type="caution">
    <text evidence="2">The sequence shown here is derived from an EMBL/GenBank/DDBJ whole genome shotgun (WGS) entry which is preliminary data.</text>
</comment>
<reference evidence="2" key="1">
    <citation type="submission" date="2023-05" db="EMBL/GenBank/DDBJ databases">
        <authorList>
            <person name="Du J."/>
        </authorList>
    </citation>
    <scope>NUCLEOTIDE SEQUENCE</scope>
    <source>
        <strain evidence="2">UMB1064</strain>
    </source>
</reference>
<dbReference type="AlphaFoldDB" id="A0AAW9SVQ6"/>
<sequence length="66" mass="6893">MFRRTSVLATTIASAALSLGALTGAPAATAATAAPTTATSSDELQVKEYALSDTFSCDYYNLPWCR</sequence>
<accession>A0AAW9SVQ6</accession>
<protein>
    <recommendedName>
        <fullName evidence="4">Secreted protein</fullName>
    </recommendedName>
</protein>
<name>A0AAW9SVQ6_CORAY</name>
<evidence type="ECO:0000313" key="3">
    <source>
        <dbReference type="Proteomes" id="UP001223646"/>
    </source>
</evidence>
<reference evidence="2" key="2">
    <citation type="submission" date="2024-05" db="EMBL/GenBank/DDBJ databases">
        <authorList>
            <person name="Wolfe A."/>
        </authorList>
    </citation>
    <scope>NUCLEOTIDE SEQUENCE</scope>
    <source>
        <strain evidence="2">UMB1064</strain>
    </source>
</reference>